<organism evidence="2">
    <name type="scientific">Gasterosteus aculeatus</name>
    <name type="common">Three-spined stickleback</name>
    <dbReference type="NCBI Taxonomy" id="69293"/>
    <lineage>
        <taxon>Eukaryota</taxon>
        <taxon>Metazoa</taxon>
        <taxon>Chordata</taxon>
        <taxon>Craniata</taxon>
        <taxon>Vertebrata</taxon>
        <taxon>Euteleostomi</taxon>
        <taxon>Actinopterygii</taxon>
        <taxon>Neopterygii</taxon>
        <taxon>Teleostei</taxon>
        <taxon>Neoteleostei</taxon>
        <taxon>Acanthomorphata</taxon>
        <taxon>Eupercaria</taxon>
        <taxon>Perciformes</taxon>
        <taxon>Cottioidei</taxon>
        <taxon>Gasterosteales</taxon>
        <taxon>Gasterosteidae</taxon>
        <taxon>Gasterosteus</taxon>
    </lineage>
</organism>
<feature type="region of interest" description="Disordered" evidence="1">
    <location>
        <begin position="49"/>
        <end position="68"/>
    </location>
</feature>
<dbReference type="AlphaFoldDB" id="G3PQ14"/>
<dbReference type="Bgee" id="ENSGACG00000014931">
    <property type="expression patterns" value="Expressed in muscle tissue and 13 other cell types or tissues"/>
</dbReference>
<reference evidence="2" key="1">
    <citation type="submission" date="2006-01" db="EMBL/GenBank/DDBJ databases">
        <authorList>
            <person name="Lindblad-Toh K."/>
            <person name="Mauceli E."/>
            <person name="Grabherr M."/>
            <person name="Chang J.L."/>
            <person name="Lander E.S."/>
        </authorList>
    </citation>
    <scope>NUCLEOTIDE SEQUENCE [LARGE SCALE GENOMIC DNA]</scope>
</reference>
<feature type="region of interest" description="Disordered" evidence="1">
    <location>
        <begin position="93"/>
        <end position="138"/>
    </location>
</feature>
<proteinExistence type="predicted"/>
<evidence type="ECO:0000313" key="2">
    <source>
        <dbReference type="Ensembl" id="ENSGACP00000019699.1"/>
    </source>
</evidence>
<sequence>HDNTLILANAADSEVTSSFLGHLVKSRACRKCLCSRCAVRWQAARRCSRRGAPPSWRRPPSSSGTSRGPLCSCCSWTSGDGGSGGGGGGCCGGGGRSEASCEMSQTSQRRGPSRTKRRPPSTPGCSRCASVSGRVSSGGAPCACLCRAAPRSAQTTLLSSS</sequence>
<feature type="compositionally biased region" description="Low complexity" evidence="1">
    <location>
        <begin position="50"/>
        <end position="68"/>
    </location>
</feature>
<accession>G3PQ14</accession>
<protein>
    <submittedName>
        <fullName evidence="2">Uncharacterized protein</fullName>
    </submittedName>
</protein>
<dbReference type="Ensembl" id="ENSGACT00000019737.1">
    <property type="protein sequence ID" value="ENSGACP00000019699.1"/>
    <property type="gene ID" value="ENSGACG00000014931.1"/>
</dbReference>
<evidence type="ECO:0000256" key="1">
    <source>
        <dbReference type="SAM" id="MobiDB-lite"/>
    </source>
</evidence>
<dbReference type="InParanoid" id="G3PQ14"/>
<feature type="compositionally biased region" description="Low complexity" evidence="1">
    <location>
        <begin position="123"/>
        <end position="138"/>
    </location>
</feature>
<reference evidence="2" key="2">
    <citation type="submission" date="2024-04" db="UniProtKB">
        <authorList>
            <consortium name="Ensembl"/>
        </authorList>
    </citation>
    <scope>IDENTIFICATION</scope>
</reference>
<name>G3PQ14_GASAC</name>